<dbReference type="EMBL" id="MNCJ02000330">
    <property type="protein sequence ID" value="KAF5763414.1"/>
    <property type="molecule type" value="Genomic_DNA"/>
</dbReference>
<reference evidence="1" key="1">
    <citation type="journal article" date="2017" name="Nature">
        <title>The sunflower genome provides insights into oil metabolism, flowering and Asterid evolution.</title>
        <authorList>
            <person name="Badouin H."/>
            <person name="Gouzy J."/>
            <person name="Grassa C.J."/>
            <person name="Murat F."/>
            <person name="Staton S.E."/>
            <person name="Cottret L."/>
            <person name="Lelandais-Briere C."/>
            <person name="Owens G.L."/>
            <person name="Carrere S."/>
            <person name="Mayjonade B."/>
            <person name="Legrand L."/>
            <person name="Gill N."/>
            <person name="Kane N.C."/>
            <person name="Bowers J.E."/>
            <person name="Hubner S."/>
            <person name="Bellec A."/>
            <person name="Berard A."/>
            <person name="Berges H."/>
            <person name="Blanchet N."/>
            <person name="Boniface M.C."/>
            <person name="Brunel D."/>
            <person name="Catrice O."/>
            <person name="Chaidir N."/>
            <person name="Claudel C."/>
            <person name="Donnadieu C."/>
            <person name="Faraut T."/>
            <person name="Fievet G."/>
            <person name="Helmstetter N."/>
            <person name="King M."/>
            <person name="Knapp S.J."/>
            <person name="Lai Z."/>
            <person name="Le Paslier M.C."/>
            <person name="Lippi Y."/>
            <person name="Lorenzon L."/>
            <person name="Mandel J.R."/>
            <person name="Marage G."/>
            <person name="Marchand G."/>
            <person name="Marquand E."/>
            <person name="Bret-Mestries E."/>
            <person name="Morien E."/>
            <person name="Nambeesan S."/>
            <person name="Nguyen T."/>
            <person name="Pegot-Espagnet P."/>
            <person name="Pouilly N."/>
            <person name="Raftis F."/>
            <person name="Sallet E."/>
            <person name="Schiex T."/>
            <person name="Thomas J."/>
            <person name="Vandecasteele C."/>
            <person name="Vares D."/>
            <person name="Vear F."/>
            <person name="Vautrin S."/>
            <person name="Crespi M."/>
            <person name="Mangin B."/>
            <person name="Burke J.M."/>
            <person name="Salse J."/>
            <person name="Munos S."/>
            <person name="Vincourt P."/>
            <person name="Rieseberg L.H."/>
            <person name="Langlade N.B."/>
        </authorList>
    </citation>
    <scope>NUCLEOTIDE SEQUENCE</scope>
    <source>
        <tissue evidence="1">Leaves</tissue>
    </source>
</reference>
<dbReference type="Proteomes" id="UP000215914">
    <property type="component" value="Unassembled WGS sequence"/>
</dbReference>
<organism evidence="1 2">
    <name type="scientific">Helianthus annuus</name>
    <name type="common">Common sunflower</name>
    <dbReference type="NCBI Taxonomy" id="4232"/>
    <lineage>
        <taxon>Eukaryota</taxon>
        <taxon>Viridiplantae</taxon>
        <taxon>Streptophyta</taxon>
        <taxon>Embryophyta</taxon>
        <taxon>Tracheophyta</taxon>
        <taxon>Spermatophyta</taxon>
        <taxon>Magnoliopsida</taxon>
        <taxon>eudicotyledons</taxon>
        <taxon>Gunneridae</taxon>
        <taxon>Pentapetalae</taxon>
        <taxon>asterids</taxon>
        <taxon>campanulids</taxon>
        <taxon>Asterales</taxon>
        <taxon>Asteraceae</taxon>
        <taxon>Asteroideae</taxon>
        <taxon>Heliantheae alliance</taxon>
        <taxon>Heliantheae</taxon>
        <taxon>Helianthus</taxon>
    </lineage>
</organism>
<reference evidence="1" key="2">
    <citation type="submission" date="2020-06" db="EMBL/GenBank/DDBJ databases">
        <title>Helianthus annuus Genome sequencing and assembly Release 2.</title>
        <authorList>
            <person name="Gouzy J."/>
            <person name="Langlade N."/>
            <person name="Munos S."/>
        </authorList>
    </citation>
    <scope>NUCLEOTIDE SEQUENCE</scope>
    <source>
        <tissue evidence="1">Leaves</tissue>
    </source>
</reference>
<comment type="caution">
    <text evidence="1">The sequence shown here is derived from an EMBL/GenBank/DDBJ whole genome shotgun (WGS) entry which is preliminary data.</text>
</comment>
<protein>
    <submittedName>
        <fullName evidence="1">Uncharacterized protein</fullName>
    </submittedName>
</protein>
<name>A0A9K3DZG8_HELAN</name>
<accession>A0A9K3DZG8</accession>
<dbReference type="Gramene" id="mRNA:HanXRQr2_Chr15g0679921">
    <property type="protein sequence ID" value="CDS:HanXRQr2_Chr15g0679921.1"/>
    <property type="gene ID" value="HanXRQr2_Chr15g0679921"/>
</dbReference>
<sequence length="172" mass="19897">MQPAFFHFGILPPPSPFPLVLTGQHRPRAWLTPYRNIPLSVQRVNRHFHGPKEVPHIVTGYISHRVPLHQATRATIQPFKNRIHLNNRNLRSSPGRLVFSLTRDPSPQTLQRPPQRSHLPHTAAFLMTVFIERKQTFRSNQSLHFNSVGEHVFDPNAVVFLNCIEKLVCFRV</sequence>
<keyword evidence="2" id="KW-1185">Reference proteome</keyword>
<dbReference type="AlphaFoldDB" id="A0A9K3DZG8"/>
<evidence type="ECO:0000313" key="2">
    <source>
        <dbReference type="Proteomes" id="UP000215914"/>
    </source>
</evidence>
<evidence type="ECO:0000313" key="1">
    <source>
        <dbReference type="EMBL" id="KAF5763414.1"/>
    </source>
</evidence>
<gene>
    <name evidence="1" type="ORF">HanXRQr2_Chr15g0679921</name>
</gene>
<proteinExistence type="predicted"/>